<organism evidence="2 3">
    <name type="scientific">Halomarina rubra</name>
    <dbReference type="NCBI Taxonomy" id="2071873"/>
    <lineage>
        <taxon>Archaea</taxon>
        <taxon>Methanobacteriati</taxon>
        <taxon>Methanobacteriota</taxon>
        <taxon>Stenosarchaea group</taxon>
        <taxon>Halobacteria</taxon>
        <taxon>Halobacteriales</taxon>
        <taxon>Natronomonadaceae</taxon>
        <taxon>Halomarina</taxon>
    </lineage>
</organism>
<keyword evidence="1" id="KW-0472">Membrane</keyword>
<keyword evidence="1" id="KW-1133">Transmembrane helix</keyword>
<name>A0ABD6ATU6_9EURY</name>
<keyword evidence="3" id="KW-1185">Reference proteome</keyword>
<evidence type="ECO:0000313" key="2">
    <source>
        <dbReference type="EMBL" id="MFD1512673.1"/>
    </source>
</evidence>
<dbReference type="EMBL" id="JBHUDC010000002">
    <property type="protein sequence ID" value="MFD1512673.1"/>
    <property type="molecule type" value="Genomic_DNA"/>
</dbReference>
<comment type="caution">
    <text evidence="2">The sequence shown here is derived from an EMBL/GenBank/DDBJ whole genome shotgun (WGS) entry which is preliminary data.</text>
</comment>
<evidence type="ECO:0000313" key="3">
    <source>
        <dbReference type="Proteomes" id="UP001597187"/>
    </source>
</evidence>
<dbReference type="AlphaFoldDB" id="A0ABD6ATU6"/>
<accession>A0ABD6ATU6</accession>
<proteinExistence type="predicted"/>
<gene>
    <name evidence="2" type="ORF">ACFSBT_05175</name>
</gene>
<keyword evidence="1" id="KW-0812">Transmembrane</keyword>
<feature type="transmembrane region" description="Helical" evidence="1">
    <location>
        <begin position="33"/>
        <end position="50"/>
    </location>
</feature>
<protein>
    <submittedName>
        <fullName evidence="2">Uncharacterized protein</fullName>
    </submittedName>
</protein>
<dbReference type="Proteomes" id="UP001597187">
    <property type="component" value="Unassembled WGS sequence"/>
</dbReference>
<sequence>MTAAFARFTIAWVIGLAILAVLTGDETAGEATIWATLLAALACVRALRGGETRA</sequence>
<evidence type="ECO:0000256" key="1">
    <source>
        <dbReference type="SAM" id="Phobius"/>
    </source>
</evidence>
<reference evidence="2 3" key="1">
    <citation type="journal article" date="2019" name="Int. J. Syst. Evol. Microbiol.">
        <title>The Global Catalogue of Microorganisms (GCM) 10K type strain sequencing project: providing services to taxonomists for standard genome sequencing and annotation.</title>
        <authorList>
            <consortium name="The Broad Institute Genomics Platform"/>
            <consortium name="The Broad Institute Genome Sequencing Center for Infectious Disease"/>
            <person name="Wu L."/>
            <person name="Ma J."/>
        </authorList>
    </citation>
    <scope>NUCLEOTIDE SEQUENCE [LARGE SCALE GENOMIC DNA]</scope>
    <source>
        <strain evidence="2 3">CGMCC 1.12563</strain>
    </source>
</reference>
<dbReference type="RefSeq" id="WP_250872640.1">
    <property type="nucleotide sequence ID" value="NZ_JALXFV010000002.1"/>
</dbReference>